<dbReference type="AlphaFoldDB" id="A0A1B7LUR9"/>
<reference evidence="4 5" key="1">
    <citation type="submission" date="2016-04" db="EMBL/GenBank/DDBJ databases">
        <title>First whole genome shotgun sequence of the bacterium Enteractinococcus sp. strain UASWS1574.</title>
        <authorList>
            <person name="Crovadore J."/>
            <person name="Chablais R."/>
            <person name="Lefort F."/>
        </authorList>
    </citation>
    <scope>NUCLEOTIDE SEQUENCE [LARGE SCALE GENOMIC DNA]</scope>
    <source>
        <strain evidence="4 5">UASWS1574</strain>
    </source>
</reference>
<evidence type="ECO:0000313" key="5">
    <source>
        <dbReference type="Proteomes" id="UP000078292"/>
    </source>
</evidence>
<evidence type="ECO:0000313" key="4">
    <source>
        <dbReference type="EMBL" id="OAV51212.1"/>
    </source>
</evidence>
<dbReference type="SMART" id="SM00255">
    <property type="entry name" value="TIR"/>
    <property type="match status" value="1"/>
</dbReference>
<feature type="coiled-coil region" evidence="1">
    <location>
        <begin position="162"/>
        <end position="189"/>
    </location>
</feature>
<dbReference type="PROSITE" id="PS50104">
    <property type="entry name" value="TIR"/>
    <property type="match status" value="1"/>
</dbReference>
<feature type="compositionally biased region" description="Polar residues" evidence="2">
    <location>
        <begin position="202"/>
        <end position="212"/>
    </location>
</feature>
<name>A0A1B7LUR9_9MICC</name>
<comment type="caution">
    <text evidence="4">The sequence shown here is derived from an EMBL/GenBank/DDBJ whole genome shotgun (WGS) entry which is preliminary data.</text>
</comment>
<dbReference type="Pfam" id="PF13676">
    <property type="entry name" value="TIR_2"/>
    <property type="match status" value="1"/>
</dbReference>
<protein>
    <recommendedName>
        <fullName evidence="3">TIR domain-containing protein</fullName>
    </recommendedName>
</protein>
<accession>A0A1B7LUR9</accession>
<organism evidence="4 5">
    <name type="scientific">Enteractinococcus helveticum</name>
    <dbReference type="NCBI Taxonomy" id="1837282"/>
    <lineage>
        <taxon>Bacteria</taxon>
        <taxon>Bacillati</taxon>
        <taxon>Actinomycetota</taxon>
        <taxon>Actinomycetes</taxon>
        <taxon>Micrococcales</taxon>
        <taxon>Micrococcaceae</taxon>
    </lineage>
</organism>
<keyword evidence="1" id="KW-0175">Coiled coil</keyword>
<dbReference type="GO" id="GO:0007165">
    <property type="term" value="P:signal transduction"/>
    <property type="evidence" value="ECO:0007669"/>
    <property type="project" value="InterPro"/>
</dbReference>
<sequence>MSEISIDRPPIQIFLSYTRQDDTVFGFAKPLKESLETILKVMSGRPTAVFLDRESIELGDNWHEKIQQGVYSSLIFLAVYSANYVESDACREEFMLFQDQSTRLHVSRLLIPIALLGYESLAPENQDEISDYVRAHQFVDYKQAWIQGTDSAAFRQVVSDIATRVVQALESAEDTLAQTEEQLADQALHPNEVDESAGAEVSQDTSSPKATEIDYSSQEEWGLLDLNVALHDNLSAITDETQELGDALSEFQNMPPQPANGRDPRVASKYMFQVAQALKDPSLRIGEHGKNLLDKVRDSDRVLARIISLLLEGGSEEQILRVHSDLSENVETLAELDQMVGQMQQILDSMKSAEMVSASIRKVLRPARSGITAVQDSARVITRWPEMVNSLKQDS</sequence>
<feature type="domain" description="TIR" evidence="3">
    <location>
        <begin position="9"/>
        <end position="137"/>
    </location>
</feature>
<keyword evidence="5" id="KW-1185">Reference proteome</keyword>
<evidence type="ECO:0000259" key="3">
    <source>
        <dbReference type="PROSITE" id="PS50104"/>
    </source>
</evidence>
<feature type="region of interest" description="Disordered" evidence="2">
    <location>
        <begin position="191"/>
        <end position="212"/>
    </location>
</feature>
<dbReference type="InterPro" id="IPR000157">
    <property type="entry name" value="TIR_dom"/>
</dbReference>
<dbReference type="Gene3D" id="3.40.50.10140">
    <property type="entry name" value="Toll/interleukin-1 receptor homology (TIR) domain"/>
    <property type="match status" value="1"/>
</dbReference>
<dbReference type="SUPFAM" id="SSF52200">
    <property type="entry name" value="Toll/Interleukin receptor TIR domain"/>
    <property type="match status" value="1"/>
</dbReference>
<gene>
    <name evidence="4" type="ORF">A6F49_02185</name>
</gene>
<evidence type="ECO:0000256" key="1">
    <source>
        <dbReference type="SAM" id="Coils"/>
    </source>
</evidence>
<dbReference type="InterPro" id="IPR035897">
    <property type="entry name" value="Toll_tir_struct_dom_sf"/>
</dbReference>
<proteinExistence type="predicted"/>
<dbReference type="OrthoDB" id="9147462at2"/>
<dbReference type="EMBL" id="LXEY01000116">
    <property type="protein sequence ID" value="OAV51212.1"/>
    <property type="molecule type" value="Genomic_DNA"/>
</dbReference>
<dbReference type="Proteomes" id="UP000078292">
    <property type="component" value="Unassembled WGS sequence"/>
</dbReference>
<dbReference type="STRING" id="1837282.A6F49_02185"/>
<evidence type="ECO:0000256" key="2">
    <source>
        <dbReference type="SAM" id="MobiDB-lite"/>
    </source>
</evidence>
<dbReference type="RefSeq" id="WP_043055769.1">
    <property type="nucleotide sequence ID" value="NZ_LXEY01000116.1"/>
</dbReference>